<protein>
    <submittedName>
        <fullName evidence="1">Uncharacterized protein</fullName>
    </submittedName>
</protein>
<comment type="caution">
    <text evidence="1">The sequence shown here is derived from an EMBL/GenBank/DDBJ whole genome shotgun (WGS) entry which is preliminary data.</text>
</comment>
<organism evidence="1 2">
    <name type="scientific">Colocasia esculenta</name>
    <name type="common">Wild taro</name>
    <name type="synonym">Arum esculentum</name>
    <dbReference type="NCBI Taxonomy" id="4460"/>
    <lineage>
        <taxon>Eukaryota</taxon>
        <taxon>Viridiplantae</taxon>
        <taxon>Streptophyta</taxon>
        <taxon>Embryophyta</taxon>
        <taxon>Tracheophyta</taxon>
        <taxon>Spermatophyta</taxon>
        <taxon>Magnoliopsida</taxon>
        <taxon>Liliopsida</taxon>
        <taxon>Araceae</taxon>
        <taxon>Aroideae</taxon>
        <taxon>Colocasieae</taxon>
        <taxon>Colocasia</taxon>
    </lineage>
</organism>
<dbReference type="EMBL" id="NMUH01000081">
    <property type="protein sequence ID" value="MQL70891.1"/>
    <property type="molecule type" value="Genomic_DNA"/>
</dbReference>
<dbReference type="AlphaFoldDB" id="A0A843TJ55"/>
<proteinExistence type="predicted"/>
<name>A0A843TJ55_COLES</name>
<dbReference type="OrthoDB" id="1930913at2759"/>
<reference evidence="1" key="1">
    <citation type="submission" date="2017-07" db="EMBL/GenBank/DDBJ databases">
        <title>Taro Niue Genome Assembly and Annotation.</title>
        <authorList>
            <person name="Atibalentja N."/>
            <person name="Keating K."/>
            <person name="Fields C.J."/>
        </authorList>
    </citation>
    <scope>NUCLEOTIDE SEQUENCE</scope>
    <source>
        <strain evidence="1">Niue_2</strain>
        <tissue evidence="1">Leaf</tissue>
    </source>
</reference>
<dbReference type="InterPro" id="IPR027267">
    <property type="entry name" value="AH/BAR_dom_sf"/>
</dbReference>
<dbReference type="Proteomes" id="UP000652761">
    <property type="component" value="Unassembled WGS sequence"/>
</dbReference>
<gene>
    <name evidence="1" type="ORF">Taro_003191</name>
</gene>
<keyword evidence="2" id="KW-1185">Reference proteome</keyword>
<accession>A0A843TJ55</accession>
<evidence type="ECO:0000313" key="2">
    <source>
        <dbReference type="Proteomes" id="UP000652761"/>
    </source>
</evidence>
<dbReference type="Gene3D" id="1.20.1270.60">
    <property type="entry name" value="Arfaptin homology (AH) domain/BAR domain"/>
    <property type="match status" value="1"/>
</dbReference>
<evidence type="ECO:0000313" key="1">
    <source>
        <dbReference type="EMBL" id="MQL70891.1"/>
    </source>
</evidence>
<sequence length="126" mass="14367">MKKLPSNFKEEEEEDQGSGVWRWRRQWRWGEEKGIRFFKGSALVQVTVLSNVEAKKRFEFLEAVSGTMDAHLRYFKQSHYKNSFLMAMALVATYQLRILAAAPSALTGATYCRLRLGVEGEDDGGG</sequence>